<feature type="region of interest" description="Disordered" evidence="1">
    <location>
        <begin position="151"/>
        <end position="265"/>
    </location>
</feature>
<dbReference type="EMBL" id="BMSA01000001">
    <property type="protein sequence ID" value="GGT32702.1"/>
    <property type="molecule type" value="Genomic_DNA"/>
</dbReference>
<feature type="compositionally biased region" description="Basic and acidic residues" evidence="1">
    <location>
        <begin position="159"/>
        <end position="172"/>
    </location>
</feature>
<dbReference type="AlphaFoldDB" id="A0A918H260"/>
<keyword evidence="3" id="KW-1185">Reference proteome</keyword>
<reference evidence="2" key="2">
    <citation type="submission" date="2020-09" db="EMBL/GenBank/DDBJ databases">
        <authorList>
            <person name="Sun Q."/>
            <person name="Ohkuma M."/>
        </authorList>
    </citation>
    <scope>NUCLEOTIDE SEQUENCE</scope>
    <source>
        <strain evidence="2">JCM 4125</strain>
    </source>
</reference>
<evidence type="ECO:0000256" key="1">
    <source>
        <dbReference type="SAM" id="MobiDB-lite"/>
    </source>
</evidence>
<protein>
    <submittedName>
        <fullName evidence="2">Uncharacterized protein</fullName>
    </submittedName>
</protein>
<proteinExistence type="predicted"/>
<dbReference type="Proteomes" id="UP000646776">
    <property type="component" value="Unassembled WGS sequence"/>
</dbReference>
<reference evidence="2" key="1">
    <citation type="journal article" date="2014" name="Int. J. Syst. Evol. Microbiol.">
        <title>Complete genome sequence of Corynebacterium casei LMG S-19264T (=DSM 44701T), isolated from a smear-ripened cheese.</title>
        <authorList>
            <consortium name="US DOE Joint Genome Institute (JGI-PGF)"/>
            <person name="Walter F."/>
            <person name="Albersmeier A."/>
            <person name="Kalinowski J."/>
            <person name="Ruckert C."/>
        </authorList>
    </citation>
    <scope>NUCLEOTIDE SEQUENCE</scope>
    <source>
        <strain evidence="2">JCM 4125</strain>
    </source>
</reference>
<name>A0A918H260_9ACTN</name>
<gene>
    <name evidence="2" type="ORF">GCM10010226_06180</name>
</gene>
<comment type="caution">
    <text evidence="2">The sequence shown here is derived from an EMBL/GenBank/DDBJ whole genome shotgun (WGS) entry which is preliminary data.</text>
</comment>
<evidence type="ECO:0000313" key="2">
    <source>
        <dbReference type="EMBL" id="GGT32702.1"/>
    </source>
</evidence>
<evidence type="ECO:0000313" key="3">
    <source>
        <dbReference type="Proteomes" id="UP000646776"/>
    </source>
</evidence>
<sequence length="265" mass="27783">MIAVVGHADVTSETSRLVEAGLAAVLEREPDGEPGVVRAGGGVAVAFGRAAHRAGRDLVVVIPTSGMVPALLPERDRGPIGELLLLARWVRLLAYDPGDRDACVGADEEIVAGCRRMVAVWDGSPSDGRDATAHLVAYARSRGVPVEVLWPRGATRTGRGTERTRTGPRTDRTCTGPATDRTRTGARTEPTRTGARTEPTRTGARTEPTGTGPSTDRTRTGPHTARTRTGPSTALPEGRPPAVLDRPVSPGTEPGRSDSETGAVR</sequence>
<accession>A0A918H260</accession>
<organism evidence="2 3">
    <name type="scientific">Streptomyces phaeofaciens</name>
    <dbReference type="NCBI Taxonomy" id="68254"/>
    <lineage>
        <taxon>Bacteria</taxon>
        <taxon>Bacillati</taxon>
        <taxon>Actinomycetota</taxon>
        <taxon>Actinomycetes</taxon>
        <taxon>Kitasatosporales</taxon>
        <taxon>Streptomycetaceae</taxon>
        <taxon>Streptomyces</taxon>
    </lineage>
</organism>